<protein>
    <submittedName>
        <fullName evidence="2">Putative secreted peptide</fullName>
    </submittedName>
</protein>
<dbReference type="EMBL" id="GGFM01010204">
    <property type="protein sequence ID" value="MBW30955.1"/>
    <property type="molecule type" value="Transcribed_RNA"/>
</dbReference>
<keyword evidence="1" id="KW-0732">Signal</keyword>
<evidence type="ECO:0000313" key="2">
    <source>
        <dbReference type="EMBL" id="MBW30955.1"/>
    </source>
</evidence>
<proteinExistence type="predicted"/>
<accession>A0A2M3ZR31</accession>
<evidence type="ECO:0000256" key="1">
    <source>
        <dbReference type="SAM" id="SignalP"/>
    </source>
</evidence>
<name>A0A2M3ZR31_9DIPT</name>
<sequence length="88" mass="9993">MVMYVLWGLLPFLVRFAIGKVTGRKRRQYSVAWLHRVCYRRSTARSTESARCEELLRAALIKSTKGFGAFRKGWGNVKLALPFANGTA</sequence>
<feature type="signal peptide" evidence="1">
    <location>
        <begin position="1"/>
        <end position="19"/>
    </location>
</feature>
<organism evidence="2">
    <name type="scientific">Anopheles braziliensis</name>
    <dbReference type="NCBI Taxonomy" id="58242"/>
    <lineage>
        <taxon>Eukaryota</taxon>
        <taxon>Metazoa</taxon>
        <taxon>Ecdysozoa</taxon>
        <taxon>Arthropoda</taxon>
        <taxon>Hexapoda</taxon>
        <taxon>Insecta</taxon>
        <taxon>Pterygota</taxon>
        <taxon>Neoptera</taxon>
        <taxon>Endopterygota</taxon>
        <taxon>Diptera</taxon>
        <taxon>Nematocera</taxon>
        <taxon>Culicoidea</taxon>
        <taxon>Culicidae</taxon>
        <taxon>Anophelinae</taxon>
        <taxon>Anopheles</taxon>
    </lineage>
</organism>
<feature type="chain" id="PRO_5015005567" evidence="1">
    <location>
        <begin position="20"/>
        <end position="88"/>
    </location>
</feature>
<reference evidence="2" key="1">
    <citation type="submission" date="2018-01" db="EMBL/GenBank/DDBJ databases">
        <title>An insight into the sialome of Amazonian anophelines.</title>
        <authorList>
            <person name="Ribeiro J.M."/>
            <person name="Scarpassa V."/>
            <person name="Calvo E."/>
        </authorList>
    </citation>
    <scope>NUCLEOTIDE SEQUENCE</scope>
    <source>
        <tissue evidence="2">Salivary glands</tissue>
    </source>
</reference>
<dbReference type="AlphaFoldDB" id="A0A2M3ZR31"/>